<comment type="similarity">
    <text evidence="2 4">Belongs to the thiolase-like superfamily. Beta-ketoacyl-ACP synthases family.</text>
</comment>
<dbReference type="SMART" id="SM00825">
    <property type="entry name" value="PKS_KS"/>
    <property type="match status" value="1"/>
</dbReference>
<dbReference type="AlphaFoldDB" id="A0A7Z6UPC9"/>
<comment type="caution">
    <text evidence="6">The sequence shown here is derived from an EMBL/GenBank/DDBJ whole genome shotgun (WGS) entry which is preliminary data.</text>
</comment>
<dbReference type="InterPro" id="IPR014030">
    <property type="entry name" value="Ketoacyl_synth_N"/>
</dbReference>
<dbReference type="GO" id="GO:0005829">
    <property type="term" value="C:cytosol"/>
    <property type="evidence" value="ECO:0007669"/>
    <property type="project" value="TreeGrafter"/>
</dbReference>
<dbReference type="Proteomes" id="UP000267078">
    <property type="component" value="Unassembled WGS sequence"/>
</dbReference>
<dbReference type="InterPro" id="IPR014031">
    <property type="entry name" value="Ketoacyl_synth_C"/>
</dbReference>
<dbReference type="InterPro" id="IPR016039">
    <property type="entry name" value="Thiolase-like"/>
</dbReference>
<evidence type="ECO:0000313" key="7">
    <source>
        <dbReference type="Proteomes" id="UP000267078"/>
    </source>
</evidence>
<sequence>MADGFSEACINEVSIGGFVAAKAMATSFNDRPAEASRPFDADRDGFVIAEGAGLMVIETLEHALARNATPLAEIVGYGTSADAYHVTAAPPDGEGAQQCMRAALAQGGIEPSKVGYINAHSTSTPVGDKGELAAIKAVFGANNVAVSSTKSSTGHLLGAAGGLASIFTVKSLGDQVAPFNLNCHKPDDDAEHIDLVLGEPRFMPIHYALCNGFGFGGVNASLLLKVWRR</sequence>
<evidence type="ECO:0000313" key="6">
    <source>
        <dbReference type="EMBL" id="RMU83255.1"/>
    </source>
</evidence>
<dbReference type="PROSITE" id="PS52004">
    <property type="entry name" value="KS3_2"/>
    <property type="match status" value="1"/>
</dbReference>
<evidence type="ECO:0000256" key="3">
    <source>
        <dbReference type="ARBA" id="ARBA00022679"/>
    </source>
</evidence>
<dbReference type="PANTHER" id="PTHR11712">
    <property type="entry name" value="POLYKETIDE SYNTHASE-RELATED"/>
    <property type="match status" value="1"/>
</dbReference>
<keyword evidence="3 4" id="KW-0808">Transferase</keyword>
<dbReference type="GO" id="GO:0004315">
    <property type="term" value="F:3-oxoacyl-[acyl-carrier-protein] synthase activity"/>
    <property type="evidence" value="ECO:0007669"/>
    <property type="project" value="TreeGrafter"/>
</dbReference>
<dbReference type="CDD" id="cd00834">
    <property type="entry name" value="KAS_I_II"/>
    <property type="match status" value="1"/>
</dbReference>
<dbReference type="Pfam" id="PF00109">
    <property type="entry name" value="ketoacyl-synt"/>
    <property type="match status" value="1"/>
</dbReference>
<evidence type="ECO:0000256" key="1">
    <source>
        <dbReference type="ARBA" id="ARBA00005189"/>
    </source>
</evidence>
<evidence type="ECO:0000256" key="2">
    <source>
        <dbReference type="ARBA" id="ARBA00008467"/>
    </source>
</evidence>
<name>A0A7Z6UPC9_PSESH</name>
<dbReference type="EMBL" id="RBUI01000179">
    <property type="protein sequence ID" value="RMU83255.1"/>
    <property type="molecule type" value="Genomic_DNA"/>
</dbReference>
<organism evidence="6 7">
    <name type="scientific">Pseudomonas savastanoi pv. phaseolicola</name>
    <name type="common">Pseudomonas syringae pv. phaseolicola</name>
    <dbReference type="NCBI Taxonomy" id="319"/>
    <lineage>
        <taxon>Bacteria</taxon>
        <taxon>Pseudomonadati</taxon>
        <taxon>Pseudomonadota</taxon>
        <taxon>Gammaproteobacteria</taxon>
        <taxon>Pseudomonadales</taxon>
        <taxon>Pseudomonadaceae</taxon>
        <taxon>Pseudomonas</taxon>
    </lineage>
</organism>
<dbReference type="GO" id="GO:0006633">
    <property type="term" value="P:fatty acid biosynthetic process"/>
    <property type="evidence" value="ECO:0007669"/>
    <property type="project" value="TreeGrafter"/>
</dbReference>
<protein>
    <recommendedName>
        <fullName evidence="5">Ketosynthase family 3 (KS3) domain-containing protein</fullName>
    </recommendedName>
</protein>
<dbReference type="Gene3D" id="3.40.47.10">
    <property type="match status" value="1"/>
</dbReference>
<dbReference type="InterPro" id="IPR000794">
    <property type="entry name" value="Beta-ketoacyl_synthase"/>
</dbReference>
<feature type="domain" description="Ketosynthase family 3 (KS3)" evidence="5">
    <location>
        <begin position="1"/>
        <end position="226"/>
    </location>
</feature>
<evidence type="ECO:0000259" key="5">
    <source>
        <dbReference type="PROSITE" id="PS52004"/>
    </source>
</evidence>
<dbReference type="Pfam" id="PF02801">
    <property type="entry name" value="Ketoacyl-synt_C"/>
    <property type="match status" value="1"/>
</dbReference>
<dbReference type="SUPFAM" id="SSF53901">
    <property type="entry name" value="Thiolase-like"/>
    <property type="match status" value="1"/>
</dbReference>
<accession>A0A7Z6UPC9</accession>
<dbReference type="InterPro" id="IPR020841">
    <property type="entry name" value="PKS_Beta-ketoAc_synthase_dom"/>
</dbReference>
<reference evidence="6 7" key="1">
    <citation type="submission" date="2018-08" db="EMBL/GenBank/DDBJ databases">
        <title>Recombination of ecologically and evolutionarily significant loci maintains genetic cohesion in the Pseudomonas syringae species complex.</title>
        <authorList>
            <person name="Dillon M."/>
            <person name="Thakur S."/>
            <person name="Almeida R.N.D."/>
            <person name="Weir B.S."/>
            <person name="Guttman D.S."/>
        </authorList>
    </citation>
    <scope>NUCLEOTIDE SEQUENCE [LARGE SCALE GENOMIC DNA]</scope>
    <source>
        <strain evidence="6 7">1449B</strain>
    </source>
</reference>
<proteinExistence type="inferred from homology"/>
<evidence type="ECO:0000256" key="4">
    <source>
        <dbReference type="RuleBase" id="RU003694"/>
    </source>
</evidence>
<dbReference type="PANTHER" id="PTHR11712:SF321">
    <property type="entry name" value="3-OXOACYL-[ACYL-CARRIER-PROTEIN] SYNTHASE 2"/>
    <property type="match status" value="1"/>
</dbReference>
<gene>
    <name evidence="6" type="ORF">ALP21_200203</name>
</gene>
<comment type="pathway">
    <text evidence="1">Lipid metabolism.</text>
</comment>